<reference evidence="3 4" key="1">
    <citation type="submission" date="2019-03" db="EMBL/GenBank/DDBJ databases">
        <title>Genomic Encyclopedia of Type Strains, Phase IV (KMG-IV): sequencing the most valuable type-strain genomes for metagenomic binning, comparative biology and taxonomic classification.</title>
        <authorList>
            <person name="Goeker M."/>
        </authorList>
    </citation>
    <scope>NUCLEOTIDE SEQUENCE [LARGE SCALE GENOMIC DNA]</scope>
    <source>
        <strain evidence="3 4">DSM 45934</strain>
    </source>
</reference>
<dbReference type="Pfam" id="PF13546">
    <property type="entry name" value="DDE_5"/>
    <property type="match status" value="1"/>
</dbReference>
<evidence type="ECO:0000313" key="3">
    <source>
        <dbReference type="EMBL" id="TCO45851.1"/>
    </source>
</evidence>
<dbReference type="InterPro" id="IPR039365">
    <property type="entry name" value="IS701-like"/>
</dbReference>
<dbReference type="OrthoDB" id="3657225at2"/>
<dbReference type="AlphaFoldDB" id="A0A4R2IL60"/>
<feature type="compositionally biased region" description="Low complexity" evidence="1">
    <location>
        <begin position="58"/>
        <end position="70"/>
    </location>
</feature>
<sequence>MAALALALALDMLVEVTTEWGLPHRPVVADASYGDATEFRLGLTDGLASVLAGSPTKTAHPAHAVPVTPACRGNGRPPQPRHPYKPIDLQTLVMDAGKAQGRFVVWRHGSKHLPGNPTARMRSQFLDLRVRPANRNIPP</sequence>
<keyword evidence="3" id="KW-0540">Nuclease</keyword>
<comment type="caution">
    <text evidence="3">The sequence shown here is derived from an EMBL/GenBank/DDBJ whole genome shotgun (WGS) entry which is preliminary data.</text>
</comment>
<keyword evidence="4" id="KW-1185">Reference proteome</keyword>
<feature type="domain" description="Transposase IS701-like DDE" evidence="2">
    <location>
        <begin position="8"/>
        <end position="111"/>
    </location>
</feature>
<evidence type="ECO:0000313" key="4">
    <source>
        <dbReference type="Proteomes" id="UP000295680"/>
    </source>
</evidence>
<protein>
    <submittedName>
        <fullName evidence="3">DDE superfamily endonuclease</fullName>
    </submittedName>
</protein>
<dbReference type="PANTHER" id="PTHR33627:SF1">
    <property type="entry name" value="TRANSPOSASE"/>
    <property type="match status" value="1"/>
</dbReference>
<dbReference type="GO" id="GO:0004519">
    <property type="term" value="F:endonuclease activity"/>
    <property type="evidence" value="ECO:0007669"/>
    <property type="project" value="UniProtKB-KW"/>
</dbReference>
<organism evidence="3 4">
    <name type="scientific">Actinocrispum wychmicini</name>
    <dbReference type="NCBI Taxonomy" id="1213861"/>
    <lineage>
        <taxon>Bacteria</taxon>
        <taxon>Bacillati</taxon>
        <taxon>Actinomycetota</taxon>
        <taxon>Actinomycetes</taxon>
        <taxon>Pseudonocardiales</taxon>
        <taxon>Pseudonocardiaceae</taxon>
        <taxon>Actinocrispum</taxon>
    </lineage>
</organism>
<dbReference type="Proteomes" id="UP000295680">
    <property type="component" value="Unassembled WGS sequence"/>
</dbReference>
<dbReference type="PANTHER" id="PTHR33627">
    <property type="entry name" value="TRANSPOSASE"/>
    <property type="match status" value="1"/>
</dbReference>
<gene>
    <name evidence="3" type="ORF">EV192_12037</name>
</gene>
<keyword evidence="3" id="KW-0378">Hydrolase</keyword>
<dbReference type="EMBL" id="SLWS01000020">
    <property type="protein sequence ID" value="TCO45851.1"/>
    <property type="molecule type" value="Genomic_DNA"/>
</dbReference>
<feature type="region of interest" description="Disordered" evidence="1">
    <location>
        <begin position="57"/>
        <end position="83"/>
    </location>
</feature>
<dbReference type="InterPro" id="IPR038721">
    <property type="entry name" value="IS701-like_DDE_dom"/>
</dbReference>
<evidence type="ECO:0000259" key="2">
    <source>
        <dbReference type="Pfam" id="PF13546"/>
    </source>
</evidence>
<keyword evidence="3" id="KW-0255">Endonuclease</keyword>
<proteinExistence type="predicted"/>
<name>A0A4R2IL60_9PSEU</name>
<evidence type="ECO:0000256" key="1">
    <source>
        <dbReference type="SAM" id="MobiDB-lite"/>
    </source>
</evidence>
<accession>A0A4R2IL60</accession>